<proteinExistence type="predicted"/>
<dbReference type="InParanoid" id="A0A2P5EP27"/>
<sequence length="55" mass="6268">WRQSSSGAPLPGQLQKYGAEAPFYGAEVPRCCSWHPKMVLEHHFDILECQTYSTE</sequence>
<feature type="non-terminal residue" evidence="1">
    <location>
        <position position="1"/>
    </location>
</feature>
<accession>A0A2P5EP27</accession>
<protein>
    <submittedName>
        <fullName evidence="1">Uncharacterized protein</fullName>
    </submittedName>
</protein>
<organism evidence="1 2">
    <name type="scientific">Trema orientale</name>
    <name type="common">Charcoal tree</name>
    <name type="synonym">Celtis orientalis</name>
    <dbReference type="NCBI Taxonomy" id="63057"/>
    <lineage>
        <taxon>Eukaryota</taxon>
        <taxon>Viridiplantae</taxon>
        <taxon>Streptophyta</taxon>
        <taxon>Embryophyta</taxon>
        <taxon>Tracheophyta</taxon>
        <taxon>Spermatophyta</taxon>
        <taxon>Magnoliopsida</taxon>
        <taxon>eudicotyledons</taxon>
        <taxon>Gunneridae</taxon>
        <taxon>Pentapetalae</taxon>
        <taxon>rosids</taxon>
        <taxon>fabids</taxon>
        <taxon>Rosales</taxon>
        <taxon>Cannabaceae</taxon>
        <taxon>Trema</taxon>
    </lineage>
</organism>
<keyword evidence="2" id="KW-1185">Reference proteome</keyword>
<dbReference type="EMBL" id="JXTC01000119">
    <property type="protein sequence ID" value="PON87300.1"/>
    <property type="molecule type" value="Genomic_DNA"/>
</dbReference>
<evidence type="ECO:0000313" key="1">
    <source>
        <dbReference type="EMBL" id="PON87300.1"/>
    </source>
</evidence>
<reference evidence="2" key="1">
    <citation type="submission" date="2016-06" db="EMBL/GenBank/DDBJ databases">
        <title>Parallel loss of symbiosis genes in relatives of nitrogen-fixing non-legume Parasponia.</title>
        <authorList>
            <person name="Van Velzen R."/>
            <person name="Holmer R."/>
            <person name="Bu F."/>
            <person name="Rutten L."/>
            <person name="Van Zeijl A."/>
            <person name="Liu W."/>
            <person name="Santuari L."/>
            <person name="Cao Q."/>
            <person name="Sharma T."/>
            <person name="Shen D."/>
            <person name="Roswanjaya Y."/>
            <person name="Wardhani T."/>
            <person name="Kalhor M.S."/>
            <person name="Jansen J."/>
            <person name="Van den Hoogen J."/>
            <person name="Gungor B."/>
            <person name="Hartog M."/>
            <person name="Hontelez J."/>
            <person name="Verver J."/>
            <person name="Yang W.-C."/>
            <person name="Schijlen E."/>
            <person name="Repin R."/>
            <person name="Schilthuizen M."/>
            <person name="Schranz E."/>
            <person name="Heidstra R."/>
            <person name="Miyata K."/>
            <person name="Fedorova E."/>
            <person name="Kohlen W."/>
            <person name="Bisseling T."/>
            <person name="Smit S."/>
            <person name="Geurts R."/>
        </authorList>
    </citation>
    <scope>NUCLEOTIDE SEQUENCE [LARGE SCALE GENOMIC DNA]</scope>
    <source>
        <strain evidence="2">cv. RG33-2</strain>
    </source>
</reference>
<gene>
    <name evidence="1" type="ORF">TorRG33x02_169360</name>
</gene>
<dbReference type="Proteomes" id="UP000237000">
    <property type="component" value="Unassembled WGS sequence"/>
</dbReference>
<comment type="caution">
    <text evidence="1">The sequence shown here is derived from an EMBL/GenBank/DDBJ whole genome shotgun (WGS) entry which is preliminary data.</text>
</comment>
<dbReference type="AlphaFoldDB" id="A0A2P5EP27"/>
<name>A0A2P5EP27_TREOI</name>
<evidence type="ECO:0000313" key="2">
    <source>
        <dbReference type="Proteomes" id="UP000237000"/>
    </source>
</evidence>